<evidence type="ECO:0000313" key="1">
    <source>
        <dbReference type="EMBL" id="CAJ1789063.1"/>
    </source>
</evidence>
<dbReference type="Proteomes" id="UP001189624">
    <property type="component" value="Chromosome 1"/>
</dbReference>
<accession>A0AA86RNV9</accession>
<reference evidence="1" key="1">
    <citation type="submission" date="2023-10" db="EMBL/GenBank/DDBJ databases">
        <authorList>
            <person name="Domelevo Entfellner J.-B."/>
        </authorList>
    </citation>
    <scope>NUCLEOTIDE SEQUENCE</scope>
</reference>
<name>A0AA86RNV9_9FABA</name>
<gene>
    <name evidence="1" type="ORF">AYBTSS11_LOCUS315</name>
</gene>
<proteinExistence type="predicted"/>
<dbReference type="Gramene" id="rna-AYBTSS11_LOCUS315">
    <property type="protein sequence ID" value="CAJ1789063.1"/>
    <property type="gene ID" value="gene-AYBTSS11_LOCUS315"/>
</dbReference>
<sequence length="74" mass="8362">MGSEREKERGTFALLLLPFLSEAVRNARHSHDERVRISIIRRDSGSVPNPTNLDATRYAKQRVIEISDNTSDPA</sequence>
<dbReference type="AlphaFoldDB" id="A0AA86RNV9"/>
<dbReference type="EMBL" id="OY731398">
    <property type="protein sequence ID" value="CAJ1789063.1"/>
    <property type="molecule type" value="Genomic_DNA"/>
</dbReference>
<organism evidence="1 2">
    <name type="scientific">Sphenostylis stenocarpa</name>
    <dbReference type="NCBI Taxonomy" id="92480"/>
    <lineage>
        <taxon>Eukaryota</taxon>
        <taxon>Viridiplantae</taxon>
        <taxon>Streptophyta</taxon>
        <taxon>Embryophyta</taxon>
        <taxon>Tracheophyta</taxon>
        <taxon>Spermatophyta</taxon>
        <taxon>Magnoliopsida</taxon>
        <taxon>eudicotyledons</taxon>
        <taxon>Gunneridae</taxon>
        <taxon>Pentapetalae</taxon>
        <taxon>rosids</taxon>
        <taxon>fabids</taxon>
        <taxon>Fabales</taxon>
        <taxon>Fabaceae</taxon>
        <taxon>Papilionoideae</taxon>
        <taxon>50 kb inversion clade</taxon>
        <taxon>NPAAA clade</taxon>
        <taxon>indigoferoid/millettioid clade</taxon>
        <taxon>Phaseoleae</taxon>
        <taxon>Sphenostylis</taxon>
    </lineage>
</organism>
<keyword evidence="2" id="KW-1185">Reference proteome</keyword>
<evidence type="ECO:0000313" key="2">
    <source>
        <dbReference type="Proteomes" id="UP001189624"/>
    </source>
</evidence>
<protein>
    <submittedName>
        <fullName evidence="1">Uncharacterized protein</fullName>
    </submittedName>
</protein>